<dbReference type="InterPro" id="IPR036388">
    <property type="entry name" value="WH-like_DNA-bd_sf"/>
</dbReference>
<dbReference type="Gene3D" id="3.40.190.290">
    <property type="match status" value="1"/>
</dbReference>
<name>A0A017H9A0_9RHOB</name>
<dbReference type="PROSITE" id="PS50931">
    <property type="entry name" value="HTH_LYSR"/>
    <property type="match status" value="1"/>
</dbReference>
<dbReference type="GO" id="GO:0005829">
    <property type="term" value="C:cytosol"/>
    <property type="evidence" value="ECO:0007669"/>
    <property type="project" value="TreeGrafter"/>
</dbReference>
<dbReference type="SUPFAM" id="SSF53850">
    <property type="entry name" value="Periplasmic binding protein-like II"/>
    <property type="match status" value="1"/>
</dbReference>
<evidence type="ECO:0000256" key="3">
    <source>
        <dbReference type="ARBA" id="ARBA00023125"/>
    </source>
</evidence>
<dbReference type="Gene3D" id="1.10.10.10">
    <property type="entry name" value="Winged helix-like DNA-binding domain superfamily/Winged helix DNA-binding domain"/>
    <property type="match status" value="1"/>
</dbReference>
<evidence type="ECO:0000256" key="5">
    <source>
        <dbReference type="SAM" id="MobiDB-lite"/>
    </source>
</evidence>
<dbReference type="HOGENOM" id="CLU_039613_6_0_5"/>
<keyword evidence="4" id="KW-0804">Transcription</keyword>
<evidence type="ECO:0000256" key="1">
    <source>
        <dbReference type="ARBA" id="ARBA00009437"/>
    </source>
</evidence>
<dbReference type="SUPFAM" id="SSF46785">
    <property type="entry name" value="Winged helix' DNA-binding domain"/>
    <property type="match status" value="1"/>
</dbReference>
<keyword evidence="7" id="KW-0614">Plasmid</keyword>
<protein>
    <recommendedName>
        <fullName evidence="6">HTH lysR-type domain-containing protein</fullName>
    </recommendedName>
</protein>
<dbReference type="AlphaFoldDB" id="A0A017H9A0"/>
<evidence type="ECO:0000313" key="7">
    <source>
        <dbReference type="EMBL" id="EYD70374.1"/>
    </source>
</evidence>
<proteinExistence type="inferred from homology"/>
<sequence length="340" mass="35782">MNPYQNRDDPADRLLRRGLKIMHLQLLAQLEQGKPLGAAAAALGIAQPAASRLLSEAERIAGCALRRPDGRGIRLTPEGGALARRAGRILGELNDAGRELSEIASGLSGEVRIGAVTGPAMDRVLPVLQAARRSMPKLRIRVEIANSEELSEALLDGQLDLALARLPAARPREPFDFVPLSPEPVALVVRAGHRLLAQSGPPPREILDQDWVLPAPGTLLHDTVQDRLARLGLPAPHVSVTTSSFLLTLALVQRSDAVAPMARAVAMRFSGAACAVLPEDLGISVAPYGLLTRAGAVLPMAARRLAEQLVRTAPDSPAPPGPDGMPGPHDGPVQTAGQAP</sequence>
<keyword evidence="3" id="KW-0238">DNA-binding</keyword>
<dbReference type="PANTHER" id="PTHR30419">
    <property type="entry name" value="HTH-TYPE TRANSCRIPTIONAL REGULATOR YBHD"/>
    <property type="match status" value="1"/>
</dbReference>
<dbReference type="InterPro" id="IPR036390">
    <property type="entry name" value="WH_DNA-bd_sf"/>
</dbReference>
<evidence type="ECO:0000259" key="6">
    <source>
        <dbReference type="PROSITE" id="PS50931"/>
    </source>
</evidence>
<feature type="region of interest" description="Disordered" evidence="5">
    <location>
        <begin position="312"/>
        <end position="340"/>
    </location>
</feature>
<comment type="similarity">
    <text evidence="1">Belongs to the LysR transcriptional regulatory family.</text>
</comment>
<gene>
    <name evidence="7" type="ORF">Lokhon_00128</name>
</gene>
<reference evidence="7 8" key="1">
    <citation type="submission" date="2013-03" db="EMBL/GenBank/DDBJ databases">
        <authorList>
            <person name="Fiebig A."/>
            <person name="Goeker M."/>
            <person name="Klenk H.-P.P."/>
        </authorList>
    </citation>
    <scope>NUCLEOTIDE SEQUENCE [LARGE SCALE GENOMIC DNA]</scope>
    <source>
        <strain evidence="7 8">DSM 17492</strain>
        <plasmid evidence="7 8">pLokhon02</plasmid>
    </source>
</reference>
<evidence type="ECO:0000256" key="2">
    <source>
        <dbReference type="ARBA" id="ARBA00023015"/>
    </source>
</evidence>
<geneLocation type="plasmid" evidence="7 8">
    <name>pLokhon02</name>
</geneLocation>
<evidence type="ECO:0000256" key="4">
    <source>
        <dbReference type="ARBA" id="ARBA00023163"/>
    </source>
</evidence>
<keyword evidence="8" id="KW-1185">Reference proteome</keyword>
<dbReference type="Pfam" id="PF00126">
    <property type="entry name" value="HTH_1"/>
    <property type="match status" value="1"/>
</dbReference>
<keyword evidence="2" id="KW-0805">Transcription regulation</keyword>
<dbReference type="InterPro" id="IPR000847">
    <property type="entry name" value="LysR_HTH_N"/>
</dbReference>
<dbReference type="GO" id="GO:0003700">
    <property type="term" value="F:DNA-binding transcription factor activity"/>
    <property type="evidence" value="ECO:0007669"/>
    <property type="project" value="InterPro"/>
</dbReference>
<comment type="caution">
    <text evidence="7">The sequence shown here is derived from an EMBL/GenBank/DDBJ whole genome shotgun (WGS) entry which is preliminary data.</text>
</comment>
<feature type="compositionally biased region" description="Pro residues" evidence="5">
    <location>
        <begin position="316"/>
        <end position="325"/>
    </location>
</feature>
<dbReference type="Proteomes" id="UP000025047">
    <property type="component" value="Plasmid pLokhon02"/>
</dbReference>
<dbReference type="PANTHER" id="PTHR30419:SF8">
    <property type="entry name" value="NITROGEN ASSIMILATION TRANSCRIPTIONAL ACTIVATOR-RELATED"/>
    <property type="match status" value="1"/>
</dbReference>
<evidence type="ECO:0000313" key="8">
    <source>
        <dbReference type="Proteomes" id="UP000025047"/>
    </source>
</evidence>
<dbReference type="eggNOG" id="COG0583">
    <property type="taxonomic scope" value="Bacteria"/>
</dbReference>
<accession>A0A017H9A0</accession>
<dbReference type="PATRIC" id="fig|1122180.6.peg.132"/>
<dbReference type="Pfam" id="PF03466">
    <property type="entry name" value="LysR_substrate"/>
    <property type="match status" value="1"/>
</dbReference>
<organism evidence="7 8">
    <name type="scientific">Limimaricola hongkongensis DSM 17492</name>
    <dbReference type="NCBI Taxonomy" id="1122180"/>
    <lineage>
        <taxon>Bacteria</taxon>
        <taxon>Pseudomonadati</taxon>
        <taxon>Pseudomonadota</taxon>
        <taxon>Alphaproteobacteria</taxon>
        <taxon>Rhodobacterales</taxon>
        <taxon>Paracoccaceae</taxon>
        <taxon>Limimaricola</taxon>
    </lineage>
</organism>
<dbReference type="GO" id="GO:0003677">
    <property type="term" value="F:DNA binding"/>
    <property type="evidence" value="ECO:0007669"/>
    <property type="project" value="UniProtKB-KW"/>
</dbReference>
<dbReference type="EMBL" id="APGJ01000010">
    <property type="protein sequence ID" value="EYD70374.1"/>
    <property type="molecule type" value="Genomic_DNA"/>
</dbReference>
<dbReference type="InterPro" id="IPR050950">
    <property type="entry name" value="HTH-type_LysR_regulators"/>
</dbReference>
<dbReference type="InterPro" id="IPR005119">
    <property type="entry name" value="LysR_subst-bd"/>
</dbReference>
<feature type="domain" description="HTH lysR-type" evidence="6">
    <location>
        <begin position="19"/>
        <end position="76"/>
    </location>
</feature>
<dbReference type="RefSeq" id="WP_017929769.1">
    <property type="nucleotide sequence ID" value="NZ_CM002676.1"/>
</dbReference>
<dbReference type="OrthoDB" id="9803030at2"/>